<protein>
    <submittedName>
        <fullName evidence="1">Uncharacterized protein</fullName>
    </submittedName>
</protein>
<name>A0A6I4IZL3_9SPHN</name>
<evidence type="ECO:0000313" key="1">
    <source>
        <dbReference type="EMBL" id="MVO77263.1"/>
    </source>
</evidence>
<accession>A0A6I4IZL3</accession>
<dbReference type="RefSeq" id="WP_157026224.1">
    <property type="nucleotide sequence ID" value="NZ_WQMS01000006.1"/>
</dbReference>
<keyword evidence="2" id="KW-1185">Reference proteome</keyword>
<comment type="caution">
    <text evidence="1">The sequence shown here is derived from an EMBL/GenBank/DDBJ whole genome shotgun (WGS) entry which is preliminary data.</text>
</comment>
<dbReference type="Proteomes" id="UP000441389">
    <property type="component" value="Unassembled WGS sequence"/>
</dbReference>
<dbReference type="AlphaFoldDB" id="A0A6I4IZL3"/>
<proteinExistence type="predicted"/>
<reference evidence="1 2" key="1">
    <citation type="submission" date="2019-12" db="EMBL/GenBank/DDBJ databases">
        <authorList>
            <person name="Huq M.A."/>
        </authorList>
    </citation>
    <scope>NUCLEOTIDE SEQUENCE [LARGE SCALE GENOMIC DNA]</scope>
    <source>
        <strain evidence="1 2">MAH-20</strain>
    </source>
</reference>
<dbReference type="EMBL" id="WQMS01000006">
    <property type="protein sequence ID" value="MVO77263.1"/>
    <property type="molecule type" value="Genomic_DNA"/>
</dbReference>
<evidence type="ECO:0000313" key="2">
    <source>
        <dbReference type="Proteomes" id="UP000441389"/>
    </source>
</evidence>
<gene>
    <name evidence="1" type="ORF">GON01_04825</name>
</gene>
<sequence length="88" mass="9721">MDLDALLEHYFGPGDLEAMPSAVLAEGRERLTVDFAKEQEPGRKFALWVLMEALGFAPLPAEAFPKNPVLKRAADDYITASEQLSLDD</sequence>
<organism evidence="1 2">
    <name type="scientific">Sphingomonas horti</name>
    <dbReference type="NCBI Taxonomy" id="2682842"/>
    <lineage>
        <taxon>Bacteria</taxon>
        <taxon>Pseudomonadati</taxon>
        <taxon>Pseudomonadota</taxon>
        <taxon>Alphaproteobacteria</taxon>
        <taxon>Sphingomonadales</taxon>
        <taxon>Sphingomonadaceae</taxon>
        <taxon>Sphingomonas</taxon>
    </lineage>
</organism>